<dbReference type="FunFam" id="1.10.150.240:FF:000001">
    <property type="entry name" value="Haloacid dehalogenase-like hydrolase domain"/>
    <property type="match status" value="1"/>
</dbReference>
<evidence type="ECO:0000256" key="8">
    <source>
        <dbReference type="ARBA" id="ARBA00083904"/>
    </source>
</evidence>
<dbReference type="FunFam" id="3.40.50.1000:FF:000055">
    <property type="entry name" value="Haloacid dehalogenase-like hydrolase family protein"/>
    <property type="match status" value="1"/>
</dbReference>
<name>A0A131Y8V4_IXORI</name>
<reference evidence="9" key="1">
    <citation type="submission" date="2016-02" db="EMBL/GenBank/DDBJ databases">
        <title>RNAseq analyses of the midgut from blood- or serum-fed Ixodes ricinus ticks.</title>
        <authorList>
            <person name="Perner J."/>
            <person name="Provaznik J."/>
            <person name="Schrenkova J."/>
            <person name="Urbanova V."/>
            <person name="Ribeiro J.M."/>
            <person name="Kopacek P."/>
        </authorList>
    </citation>
    <scope>NUCLEOTIDE SEQUENCE</scope>
    <source>
        <tissue evidence="9">Gut</tissue>
    </source>
</reference>
<keyword evidence="4" id="KW-0378">Hydrolase</keyword>
<dbReference type="EMBL" id="GEFM01000881">
    <property type="protein sequence ID" value="JAP74915.1"/>
    <property type="molecule type" value="mRNA"/>
</dbReference>
<comment type="cofactor">
    <cofactor evidence="1">
        <name>Mg(2+)</name>
        <dbReference type="ChEBI" id="CHEBI:18420"/>
    </cofactor>
</comment>
<evidence type="ECO:0000256" key="7">
    <source>
        <dbReference type="ARBA" id="ARBA00066578"/>
    </source>
</evidence>
<accession>A0A131Y8V4</accession>
<evidence type="ECO:0000256" key="6">
    <source>
        <dbReference type="ARBA" id="ARBA00052504"/>
    </source>
</evidence>
<evidence type="ECO:0000256" key="3">
    <source>
        <dbReference type="ARBA" id="ARBA00022723"/>
    </source>
</evidence>
<comment type="similarity">
    <text evidence="2">Belongs to the HAD-like hydrolase superfamily. CbbY/CbbZ/Gph/YieH family.</text>
</comment>
<dbReference type="InterPro" id="IPR036412">
    <property type="entry name" value="HAD-like_sf"/>
</dbReference>
<dbReference type="CDD" id="cd07529">
    <property type="entry name" value="HAD_AtGPP-like"/>
    <property type="match status" value="1"/>
</dbReference>
<dbReference type="EC" id="3.1.3.96" evidence="7"/>
<dbReference type="PANTHER" id="PTHR18901:SF38">
    <property type="entry name" value="PSEUDOURIDINE-5'-PHOSPHATASE"/>
    <property type="match status" value="1"/>
</dbReference>
<dbReference type="InterPro" id="IPR045228">
    <property type="entry name" value="Gpp1/Gpp2-like"/>
</dbReference>
<dbReference type="InterPro" id="IPR023198">
    <property type="entry name" value="PGP-like_dom2"/>
</dbReference>
<dbReference type="InterPro" id="IPR006439">
    <property type="entry name" value="HAD-SF_hydro_IA"/>
</dbReference>
<dbReference type="Gene3D" id="1.10.150.240">
    <property type="entry name" value="Putative phosphatase, domain 2"/>
    <property type="match status" value="1"/>
</dbReference>
<sequence>MAATLKPVTHVLFDMDGLLLDTERLYTEATQTIAQRFGKDYTWDMKVRVMGATGKDSARMVIDLLQLPLTTEQYLDEIDVLYARLFPTAQLMPGAEKLVRHLHRHGVPIAIATSSKQESYMLKTTLHRELFGLFHHVVCASNHPDVQRGKPFPDIFLVAASKFEPAPEPSQVLVFEDSPNGVAAALAAGMQVVLVPDPRLDEASRKRATLCLPSLLDFEPQAFGLPPYSR</sequence>
<dbReference type="Pfam" id="PF13419">
    <property type="entry name" value="HAD_2"/>
    <property type="match status" value="1"/>
</dbReference>
<comment type="catalytic activity">
    <reaction evidence="6">
        <text>psi-UMP + H2O = pseudouridine + phosphate</text>
        <dbReference type="Rhea" id="RHEA:10944"/>
        <dbReference type="ChEBI" id="CHEBI:15377"/>
        <dbReference type="ChEBI" id="CHEBI:17802"/>
        <dbReference type="ChEBI" id="CHEBI:43474"/>
        <dbReference type="ChEBI" id="CHEBI:58380"/>
        <dbReference type="EC" id="3.1.3.96"/>
    </reaction>
</comment>
<proteinExistence type="evidence at transcript level"/>
<organism evidence="9">
    <name type="scientific">Ixodes ricinus</name>
    <name type="common">Common tick</name>
    <name type="synonym">Acarus ricinus</name>
    <dbReference type="NCBI Taxonomy" id="34613"/>
    <lineage>
        <taxon>Eukaryota</taxon>
        <taxon>Metazoa</taxon>
        <taxon>Ecdysozoa</taxon>
        <taxon>Arthropoda</taxon>
        <taxon>Chelicerata</taxon>
        <taxon>Arachnida</taxon>
        <taxon>Acari</taxon>
        <taxon>Parasitiformes</taxon>
        <taxon>Ixodida</taxon>
        <taxon>Ixodoidea</taxon>
        <taxon>Ixodidae</taxon>
        <taxon>Ixodinae</taxon>
        <taxon>Ixodes</taxon>
    </lineage>
</organism>
<dbReference type="InterPro" id="IPR023214">
    <property type="entry name" value="HAD_sf"/>
</dbReference>
<dbReference type="NCBIfam" id="TIGR01509">
    <property type="entry name" value="HAD-SF-IA-v3"/>
    <property type="match status" value="1"/>
</dbReference>
<dbReference type="PANTHER" id="PTHR18901">
    <property type="entry name" value="2-DEOXYGLUCOSE-6-PHOSPHATE PHOSPHATASE 2"/>
    <property type="match status" value="1"/>
</dbReference>
<dbReference type="SUPFAM" id="SSF56784">
    <property type="entry name" value="HAD-like"/>
    <property type="match status" value="1"/>
</dbReference>
<evidence type="ECO:0000256" key="1">
    <source>
        <dbReference type="ARBA" id="ARBA00001946"/>
    </source>
</evidence>
<dbReference type="GO" id="GO:1990738">
    <property type="term" value="F:pseudouridine 5'-phosphatase activity"/>
    <property type="evidence" value="ECO:0007669"/>
    <property type="project" value="UniProtKB-EC"/>
</dbReference>
<evidence type="ECO:0000313" key="9">
    <source>
        <dbReference type="EMBL" id="JAP74915.1"/>
    </source>
</evidence>
<evidence type="ECO:0000256" key="5">
    <source>
        <dbReference type="ARBA" id="ARBA00022842"/>
    </source>
</evidence>
<evidence type="ECO:0000256" key="2">
    <source>
        <dbReference type="ARBA" id="ARBA00006171"/>
    </source>
</evidence>
<keyword evidence="3" id="KW-0479">Metal-binding</keyword>
<dbReference type="GO" id="GO:0046872">
    <property type="term" value="F:metal ion binding"/>
    <property type="evidence" value="ECO:0007669"/>
    <property type="project" value="UniProtKB-KW"/>
</dbReference>
<dbReference type="Gene3D" id="3.40.50.1000">
    <property type="entry name" value="HAD superfamily/HAD-like"/>
    <property type="match status" value="1"/>
</dbReference>
<dbReference type="InterPro" id="IPR041492">
    <property type="entry name" value="HAD_2"/>
</dbReference>
<protein>
    <recommendedName>
        <fullName evidence="7">pseudouridine 5'-phosphatase</fullName>
        <ecNumber evidence="7">3.1.3.96</ecNumber>
    </recommendedName>
    <alternativeName>
        <fullName evidence="8">Pseudouridine-5'-monophosphatase</fullName>
    </alternativeName>
</protein>
<dbReference type="AlphaFoldDB" id="A0A131Y8V4"/>
<dbReference type="SFLD" id="SFLDS00003">
    <property type="entry name" value="Haloacid_Dehalogenase"/>
    <property type="match status" value="1"/>
</dbReference>
<dbReference type="SFLD" id="SFLDG01135">
    <property type="entry name" value="C1.5.6:_HAD__Beta-PGM__Phospha"/>
    <property type="match status" value="1"/>
</dbReference>
<keyword evidence="5" id="KW-0460">Magnesium</keyword>
<dbReference type="SFLD" id="SFLDG01129">
    <property type="entry name" value="C1.5:_HAD__Beta-PGM__Phosphata"/>
    <property type="match status" value="1"/>
</dbReference>
<evidence type="ECO:0000256" key="4">
    <source>
        <dbReference type="ARBA" id="ARBA00022801"/>
    </source>
</evidence>